<accession>A0A816HHY9</accession>
<dbReference type="EMBL" id="CAJNOR010018573">
    <property type="protein sequence ID" value="CAF1688726.1"/>
    <property type="molecule type" value="Genomic_DNA"/>
</dbReference>
<evidence type="ECO:0000313" key="1">
    <source>
        <dbReference type="EMBL" id="CAF1688726.1"/>
    </source>
</evidence>
<proteinExistence type="predicted"/>
<dbReference type="Proteomes" id="UP000663828">
    <property type="component" value="Unassembled WGS sequence"/>
</dbReference>
<dbReference type="Pfam" id="PF11913">
    <property type="entry name" value="DUF3431"/>
    <property type="match status" value="1"/>
</dbReference>
<dbReference type="PANTHER" id="PTHR37490">
    <property type="entry name" value="EXPRESSED PROTEIN"/>
    <property type="match status" value="1"/>
</dbReference>
<keyword evidence="2" id="KW-1185">Reference proteome</keyword>
<dbReference type="InterPro" id="IPR021838">
    <property type="entry name" value="DUF3431"/>
</dbReference>
<protein>
    <submittedName>
        <fullName evidence="1">Uncharacterized protein</fullName>
    </submittedName>
</protein>
<comment type="caution">
    <text evidence="1">The sequence shown here is derived from an EMBL/GenBank/DDBJ whole genome shotgun (WGS) entry which is preliminary data.</text>
</comment>
<organism evidence="1 2">
    <name type="scientific">Adineta ricciae</name>
    <name type="common">Rotifer</name>
    <dbReference type="NCBI Taxonomy" id="249248"/>
    <lineage>
        <taxon>Eukaryota</taxon>
        <taxon>Metazoa</taxon>
        <taxon>Spiralia</taxon>
        <taxon>Gnathifera</taxon>
        <taxon>Rotifera</taxon>
        <taxon>Eurotatoria</taxon>
        <taxon>Bdelloidea</taxon>
        <taxon>Adinetida</taxon>
        <taxon>Adinetidae</taxon>
        <taxon>Adineta</taxon>
    </lineage>
</organism>
<dbReference type="AlphaFoldDB" id="A0A816HHY9"/>
<dbReference type="PANTHER" id="PTHR37490:SF2">
    <property type="match status" value="1"/>
</dbReference>
<feature type="non-terminal residue" evidence="1">
    <location>
        <position position="1"/>
    </location>
</feature>
<evidence type="ECO:0000313" key="2">
    <source>
        <dbReference type="Proteomes" id="UP000663828"/>
    </source>
</evidence>
<feature type="non-terminal residue" evidence="1">
    <location>
        <position position="232"/>
    </location>
</feature>
<reference evidence="1" key="1">
    <citation type="submission" date="2021-02" db="EMBL/GenBank/DDBJ databases">
        <authorList>
            <person name="Nowell W R."/>
        </authorList>
    </citation>
    <scope>NUCLEOTIDE SEQUENCE</scope>
</reference>
<sequence>QLVVIPAIWKEIDWSNRSSWPAWLQKGLEPSNSSSPQPYCIHLYQRIDPSSTPPYNWPYCQNVHEEAGVYLKFIYDYYHDLPDRMLFIHGNPIRHSPYPIETALCVRDDVHYANINFFWDNEKRWSEWLQDAKDNLSFMYKCAVRLLTLFGYNGKAQINPESKLPKDGNTVTTLCCAQFYVTRDRIRHYTYKQWSAVYRASLEPYCTTPADRETPGQEGGKYFGGSLELLWH</sequence>
<name>A0A816HHY9_ADIRI</name>
<gene>
    <name evidence="1" type="ORF">XAT740_LOCUS62982</name>
</gene>